<feature type="domain" description="Orn/DAP/Arg decarboxylase 2 C-terminal" evidence="8">
    <location>
        <begin position="30"/>
        <end position="373"/>
    </location>
</feature>
<name>A0ABV7I7C2_9RHOB</name>
<feature type="binding site" evidence="5">
    <location>
        <begin position="275"/>
        <end position="278"/>
    </location>
    <ligand>
        <name>pyridoxal 5'-phosphate</name>
        <dbReference type="ChEBI" id="CHEBI:597326"/>
    </ligand>
</feature>
<feature type="domain" description="Orn/DAP/Arg decarboxylase 2 N-terminal" evidence="9">
    <location>
        <begin position="36"/>
        <end position="281"/>
    </location>
</feature>
<evidence type="ECO:0000259" key="8">
    <source>
        <dbReference type="Pfam" id="PF00278"/>
    </source>
</evidence>
<accession>A0ABV7I7C2</accession>
<dbReference type="PRINTS" id="PR01179">
    <property type="entry name" value="ODADCRBXLASE"/>
</dbReference>
<evidence type="ECO:0000256" key="5">
    <source>
        <dbReference type="HAMAP-Rule" id="MF_02120"/>
    </source>
</evidence>
<sequence length="421" mass="44952">MDHFNYRDGELCAEDVPLSRIAEAVGTPVYVYSAATLTRHFGLFRQALDWTDHLVCFAVKANSNLAVLKLLGDLGAGMDVVSGGEYARAKAAGVPGDRIVFSGVGKTMAEMRQAIEGGIRQFNIESEPEMLALSALAASMGATVPVAIRVNPDVDARTHEKIATGKSENKFGIPIARAREVYAEAARLPGLQVVGVDVHIGSQLTDLDPYRAAYAKVADLTSVLRADGHAITRLDLGGGLGIPYRRDNNAPPLPLEYGAVIRETVGDLGCEIEIEPGRNIVGNAGVLLSEVIYVKKGEGRDFLIVDAAMNDLARPAMYGAHHDIVPVREPAVGAPVRPFDVVGPVCESGDTFQKGAHLPDMAAGDLIAFRSAGAYGAVMASEYNSRPLVPEVLVSGDHFAVIRARPTFEEMLARDSIPEWL</sequence>
<evidence type="ECO:0000256" key="2">
    <source>
        <dbReference type="ARBA" id="ARBA00022793"/>
    </source>
</evidence>
<dbReference type="InterPro" id="IPR022644">
    <property type="entry name" value="De-COase2_N"/>
</dbReference>
<evidence type="ECO:0000256" key="3">
    <source>
        <dbReference type="ARBA" id="ARBA00022898"/>
    </source>
</evidence>
<feature type="binding site" evidence="5">
    <location>
        <position position="239"/>
    </location>
    <ligand>
        <name>pyridoxal 5'-phosphate</name>
        <dbReference type="ChEBI" id="CHEBI:597326"/>
    </ligand>
</feature>
<organism evidence="10 11">
    <name type="scientific">Paracoccus fontiphilus</name>
    <dbReference type="NCBI Taxonomy" id="1815556"/>
    <lineage>
        <taxon>Bacteria</taxon>
        <taxon>Pseudomonadati</taxon>
        <taxon>Pseudomonadota</taxon>
        <taxon>Alphaproteobacteria</taxon>
        <taxon>Rhodobacterales</taxon>
        <taxon>Paracoccaceae</taxon>
        <taxon>Paracoccus</taxon>
    </lineage>
</organism>
<comment type="pathway">
    <text evidence="5 7">Amino-acid biosynthesis; L-lysine biosynthesis via DAP pathway; L-lysine from DL-2,6-diaminopimelate: step 1/1.</text>
</comment>
<dbReference type="EMBL" id="JBHRTE010000003">
    <property type="protein sequence ID" value="MFC3166539.1"/>
    <property type="molecule type" value="Genomic_DNA"/>
</dbReference>
<evidence type="ECO:0000256" key="7">
    <source>
        <dbReference type="RuleBase" id="RU003738"/>
    </source>
</evidence>
<feature type="binding site" evidence="5">
    <location>
        <position position="278"/>
    </location>
    <ligand>
        <name>substrate</name>
    </ligand>
</feature>
<protein>
    <recommendedName>
        <fullName evidence="5 6">Diaminopimelate decarboxylase</fullName>
        <shortName evidence="5">DAP decarboxylase</shortName>
        <shortName evidence="5">DAPDC</shortName>
        <ecNumber evidence="5 6">4.1.1.20</ecNumber>
    </recommendedName>
</protein>
<dbReference type="Gene3D" id="2.40.37.10">
    <property type="entry name" value="Lyase, Ornithine Decarboxylase, Chain A, domain 1"/>
    <property type="match status" value="1"/>
</dbReference>
<dbReference type="EC" id="4.1.1.20" evidence="5 6"/>
<evidence type="ECO:0000313" key="10">
    <source>
        <dbReference type="EMBL" id="MFC3166539.1"/>
    </source>
</evidence>
<dbReference type="Pfam" id="PF00278">
    <property type="entry name" value="Orn_DAP_Arg_deC"/>
    <property type="match status" value="1"/>
</dbReference>
<dbReference type="Gene3D" id="3.20.20.10">
    <property type="entry name" value="Alanine racemase"/>
    <property type="match status" value="1"/>
</dbReference>
<dbReference type="InterPro" id="IPR029066">
    <property type="entry name" value="PLP-binding_barrel"/>
</dbReference>
<evidence type="ECO:0000313" key="11">
    <source>
        <dbReference type="Proteomes" id="UP001595557"/>
    </source>
</evidence>
<comment type="subunit">
    <text evidence="5">Homodimer.</text>
</comment>
<feature type="binding site" evidence="5">
    <location>
        <position position="318"/>
    </location>
    <ligand>
        <name>substrate</name>
    </ligand>
</feature>
<keyword evidence="3 5" id="KW-0663">Pyridoxal phosphate</keyword>
<dbReference type="InterPro" id="IPR022643">
    <property type="entry name" value="De-COase2_C"/>
</dbReference>
<evidence type="ECO:0000256" key="6">
    <source>
        <dbReference type="NCBIfam" id="TIGR01048"/>
    </source>
</evidence>
<dbReference type="Pfam" id="PF02784">
    <property type="entry name" value="Orn_Arg_deC_N"/>
    <property type="match status" value="1"/>
</dbReference>
<dbReference type="InterPro" id="IPR002986">
    <property type="entry name" value="DAP_deCOOHase_LysA"/>
</dbReference>
<dbReference type="HAMAP" id="MF_02120">
    <property type="entry name" value="LysA"/>
    <property type="match status" value="1"/>
</dbReference>
<dbReference type="InterPro" id="IPR000183">
    <property type="entry name" value="Orn/DAP/Arg_de-COase"/>
</dbReference>
<keyword evidence="11" id="KW-1185">Reference proteome</keyword>
<feature type="binding site" evidence="5">
    <location>
        <position position="375"/>
    </location>
    <ligand>
        <name>substrate</name>
    </ligand>
</feature>
<evidence type="ECO:0000256" key="1">
    <source>
        <dbReference type="ARBA" id="ARBA00001933"/>
    </source>
</evidence>
<keyword evidence="5 7" id="KW-0457">Lysine biosynthesis</keyword>
<dbReference type="RefSeq" id="WP_207467352.1">
    <property type="nucleotide sequence ID" value="NZ_JAFNAW010000014.1"/>
</dbReference>
<keyword evidence="4 5" id="KW-0456">Lyase</keyword>
<evidence type="ECO:0000259" key="9">
    <source>
        <dbReference type="Pfam" id="PF02784"/>
    </source>
</evidence>
<feature type="modified residue" description="N6-(pyridoxal phosphate)lysine" evidence="5">
    <location>
        <position position="60"/>
    </location>
</feature>
<keyword evidence="5" id="KW-0028">Amino-acid biosynthesis</keyword>
<comment type="similarity">
    <text evidence="5">Belongs to the Orn/Lys/Arg decarboxylase class-II family. LysA subfamily.</text>
</comment>
<dbReference type="CDD" id="cd06828">
    <property type="entry name" value="PLPDE_III_DapDC"/>
    <property type="match status" value="1"/>
</dbReference>
<dbReference type="InterPro" id="IPR009006">
    <property type="entry name" value="Ala_racemase/Decarboxylase_C"/>
</dbReference>
<evidence type="ECO:0000256" key="4">
    <source>
        <dbReference type="ARBA" id="ARBA00023239"/>
    </source>
</evidence>
<keyword evidence="2 5" id="KW-0210">Decarboxylase</keyword>
<gene>
    <name evidence="5 10" type="primary">lysA</name>
    <name evidence="10" type="ORF">ACFOD7_00565</name>
</gene>
<comment type="catalytic activity">
    <reaction evidence="5 7">
        <text>meso-2,6-diaminopimelate + H(+) = L-lysine + CO2</text>
        <dbReference type="Rhea" id="RHEA:15101"/>
        <dbReference type="ChEBI" id="CHEBI:15378"/>
        <dbReference type="ChEBI" id="CHEBI:16526"/>
        <dbReference type="ChEBI" id="CHEBI:32551"/>
        <dbReference type="ChEBI" id="CHEBI:57791"/>
        <dbReference type="EC" id="4.1.1.20"/>
    </reaction>
</comment>
<dbReference type="InterPro" id="IPR022653">
    <property type="entry name" value="De-COase2_pyr-phos_BS"/>
</dbReference>
<comment type="function">
    <text evidence="5">Specifically catalyzes the decarboxylation of meso-diaminopimelate (meso-DAP) to L-lysine.</text>
</comment>
<dbReference type="GO" id="GO:0008836">
    <property type="term" value="F:diaminopimelate decarboxylase activity"/>
    <property type="evidence" value="ECO:0007669"/>
    <property type="project" value="UniProtKB-EC"/>
</dbReference>
<dbReference type="NCBIfam" id="TIGR01048">
    <property type="entry name" value="lysA"/>
    <property type="match status" value="1"/>
</dbReference>
<dbReference type="Proteomes" id="UP001595557">
    <property type="component" value="Unassembled WGS sequence"/>
</dbReference>
<dbReference type="SUPFAM" id="SSF50621">
    <property type="entry name" value="Alanine racemase C-terminal domain-like"/>
    <property type="match status" value="1"/>
</dbReference>
<dbReference type="PROSITE" id="PS00878">
    <property type="entry name" value="ODR_DC_2_1"/>
    <property type="match status" value="1"/>
</dbReference>
<dbReference type="PRINTS" id="PR01181">
    <property type="entry name" value="DAPDCRBXLASE"/>
</dbReference>
<dbReference type="PANTHER" id="PTHR43727">
    <property type="entry name" value="DIAMINOPIMELATE DECARBOXYLASE"/>
    <property type="match status" value="1"/>
</dbReference>
<comment type="caution">
    <text evidence="10">The sequence shown here is derived from an EMBL/GenBank/DDBJ whole genome shotgun (WGS) entry which is preliminary data.</text>
</comment>
<feature type="binding site" evidence="5">
    <location>
        <position position="314"/>
    </location>
    <ligand>
        <name>substrate</name>
    </ligand>
</feature>
<reference evidence="11" key="1">
    <citation type="journal article" date="2019" name="Int. J. Syst. Evol. Microbiol.">
        <title>The Global Catalogue of Microorganisms (GCM) 10K type strain sequencing project: providing services to taxonomists for standard genome sequencing and annotation.</title>
        <authorList>
            <consortium name="The Broad Institute Genomics Platform"/>
            <consortium name="The Broad Institute Genome Sequencing Center for Infectious Disease"/>
            <person name="Wu L."/>
            <person name="Ma J."/>
        </authorList>
    </citation>
    <scope>NUCLEOTIDE SEQUENCE [LARGE SCALE GENOMIC DNA]</scope>
    <source>
        <strain evidence="11">KCTC 52239</strain>
    </source>
</reference>
<feature type="binding site" evidence="5">
    <location>
        <position position="347"/>
    </location>
    <ligand>
        <name>substrate</name>
    </ligand>
</feature>
<dbReference type="SUPFAM" id="SSF51419">
    <property type="entry name" value="PLP-binding barrel"/>
    <property type="match status" value="1"/>
</dbReference>
<proteinExistence type="inferred from homology"/>
<dbReference type="PANTHER" id="PTHR43727:SF2">
    <property type="entry name" value="GROUP IV DECARBOXYLASE"/>
    <property type="match status" value="1"/>
</dbReference>
<comment type="cofactor">
    <cofactor evidence="1 5 7">
        <name>pyridoxal 5'-phosphate</name>
        <dbReference type="ChEBI" id="CHEBI:597326"/>
    </cofactor>
</comment>
<feature type="binding site" evidence="5">
    <location>
        <position position="375"/>
    </location>
    <ligand>
        <name>pyridoxal 5'-phosphate</name>
        <dbReference type="ChEBI" id="CHEBI:597326"/>
    </ligand>
</feature>